<sequence>MAKYKGLLLSAERTILLKVMSGYRTVSIEAAQEMEQDEEVWRKLGTIPDTGTIIGFMLKEEND</sequence>
<evidence type="ECO:0000313" key="1">
    <source>
        <dbReference type="EMBL" id="KAK9881621.1"/>
    </source>
</evidence>
<accession>A0AAW1UDA0</accession>
<proteinExistence type="predicted"/>
<comment type="caution">
    <text evidence="1">The sequence shown here is derived from an EMBL/GenBank/DDBJ whole genome shotgun (WGS) entry which is preliminary data.</text>
</comment>
<gene>
    <name evidence="1" type="ORF">WA026_016491</name>
</gene>
<reference evidence="1 2" key="1">
    <citation type="submission" date="2023-03" db="EMBL/GenBank/DDBJ databases">
        <title>Genome insight into feeding habits of ladybird beetles.</title>
        <authorList>
            <person name="Li H.-S."/>
            <person name="Huang Y.-H."/>
            <person name="Pang H."/>
        </authorList>
    </citation>
    <scope>NUCLEOTIDE SEQUENCE [LARGE SCALE GENOMIC DNA]</scope>
    <source>
        <strain evidence="1">SYSU_2023b</strain>
        <tissue evidence="1">Whole body</tissue>
    </source>
</reference>
<name>A0AAW1UDA0_9CUCU</name>
<dbReference type="Proteomes" id="UP001431783">
    <property type="component" value="Unassembled WGS sequence"/>
</dbReference>
<protein>
    <submittedName>
        <fullName evidence="1">Uncharacterized protein</fullName>
    </submittedName>
</protein>
<keyword evidence="2" id="KW-1185">Reference proteome</keyword>
<organism evidence="1 2">
    <name type="scientific">Henosepilachna vigintioctopunctata</name>
    <dbReference type="NCBI Taxonomy" id="420089"/>
    <lineage>
        <taxon>Eukaryota</taxon>
        <taxon>Metazoa</taxon>
        <taxon>Ecdysozoa</taxon>
        <taxon>Arthropoda</taxon>
        <taxon>Hexapoda</taxon>
        <taxon>Insecta</taxon>
        <taxon>Pterygota</taxon>
        <taxon>Neoptera</taxon>
        <taxon>Endopterygota</taxon>
        <taxon>Coleoptera</taxon>
        <taxon>Polyphaga</taxon>
        <taxon>Cucujiformia</taxon>
        <taxon>Coccinelloidea</taxon>
        <taxon>Coccinellidae</taxon>
        <taxon>Epilachninae</taxon>
        <taxon>Epilachnini</taxon>
        <taxon>Henosepilachna</taxon>
    </lineage>
</organism>
<dbReference type="EMBL" id="JARQZJ010000069">
    <property type="protein sequence ID" value="KAK9881621.1"/>
    <property type="molecule type" value="Genomic_DNA"/>
</dbReference>
<evidence type="ECO:0000313" key="2">
    <source>
        <dbReference type="Proteomes" id="UP001431783"/>
    </source>
</evidence>
<dbReference type="AlphaFoldDB" id="A0AAW1UDA0"/>